<name>A0A0D0BFZ3_9AGAM</name>
<accession>A0A0D0BFZ3</accession>
<dbReference type="Gene3D" id="3.80.10.10">
    <property type="entry name" value="Ribonuclease Inhibitor"/>
    <property type="match status" value="1"/>
</dbReference>
<dbReference type="Proteomes" id="UP000054485">
    <property type="component" value="Unassembled WGS sequence"/>
</dbReference>
<evidence type="ECO:0000313" key="1">
    <source>
        <dbReference type="EMBL" id="KIK48604.1"/>
    </source>
</evidence>
<keyword evidence="2" id="KW-1185">Reference proteome</keyword>
<dbReference type="OrthoDB" id="2673829at2759"/>
<dbReference type="HOGENOM" id="CLU_021164_0_2_1"/>
<dbReference type="STRING" id="930992.A0A0D0BFZ3"/>
<dbReference type="InParanoid" id="A0A0D0BFZ3"/>
<evidence type="ECO:0008006" key="3">
    <source>
        <dbReference type="Google" id="ProtNLM"/>
    </source>
</evidence>
<evidence type="ECO:0000313" key="2">
    <source>
        <dbReference type="Proteomes" id="UP000054485"/>
    </source>
</evidence>
<dbReference type="AlphaFoldDB" id="A0A0D0BFZ3"/>
<dbReference type="SUPFAM" id="SSF52047">
    <property type="entry name" value="RNI-like"/>
    <property type="match status" value="1"/>
</dbReference>
<gene>
    <name evidence="1" type="ORF">CY34DRAFT_71739</name>
</gene>
<reference evidence="1 2" key="1">
    <citation type="submission" date="2014-04" db="EMBL/GenBank/DDBJ databases">
        <authorList>
            <consortium name="DOE Joint Genome Institute"/>
            <person name="Kuo A."/>
            <person name="Ruytinx J."/>
            <person name="Rineau F."/>
            <person name="Colpaert J."/>
            <person name="Kohler A."/>
            <person name="Nagy L.G."/>
            <person name="Floudas D."/>
            <person name="Copeland A."/>
            <person name="Barry K.W."/>
            <person name="Cichocki N."/>
            <person name="Veneault-Fourrey C."/>
            <person name="LaButti K."/>
            <person name="Lindquist E.A."/>
            <person name="Lipzen A."/>
            <person name="Lundell T."/>
            <person name="Morin E."/>
            <person name="Murat C."/>
            <person name="Sun H."/>
            <person name="Tunlid A."/>
            <person name="Henrissat B."/>
            <person name="Grigoriev I.V."/>
            <person name="Hibbett D.S."/>
            <person name="Martin F."/>
            <person name="Nordberg H.P."/>
            <person name="Cantor M.N."/>
            <person name="Hua S.X."/>
        </authorList>
    </citation>
    <scope>NUCLEOTIDE SEQUENCE [LARGE SCALE GENOMIC DNA]</scope>
    <source>
        <strain evidence="1 2">UH-Slu-Lm8-n1</strain>
    </source>
</reference>
<dbReference type="EMBL" id="KN835137">
    <property type="protein sequence ID" value="KIK48604.1"/>
    <property type="molecule type" value="Genomic_DNA"/>
</dbReference>
<dbReference type="InterPro" id="IPR032675">
    <property type="entry name" value="LRR_dom_sf"/>
</dbReference>
<reference evidence="2" key="2">
    <citation type="submission" date="2015-01" db="EMBL/GenBank/DDBJ databases">
        <title>Evolutionary Origins and Diversification of the Mycorrhizal Mutualists.</title>
        <authorList>
            <consortium name="DOE Joint Genome Institute"/>
            <consortium name="Mycorrhizal Genomics Consortium"/>
            <person name="Kohler A."/>
            <person name="Kuo A."/>
            <person name="Nagy L.G."/>
            <person name="Floudas D."/>
            <person name="Copeland A."/>
            <person name="Barry K.W."/>
            <person name="Cichocki N."/>
            <person name="Veneault-Fourrey C."/>
            <person name="LaButti K."/>
            <person name="Lindquist E.A."/>
            <person name="Lipzen A."/>
            <person name="Lundell T."/>
            <person name="Morin E."/>
            <person name="Murat C."/>
            <person name="Riley R."/>
            <person name="Ohm R."/>
            <person name="Sun H."/>
            <person name="Tunlid A."/>
            <person name="Henrissat B."/>
            <person name="Grigoriev I.V."/>
            <person name="Hibbett D.S."/>
            <person name="Martin F."/>
        </authorList>
    </citation>
    <scope>NUCLEOTIDE SEQUENCE [LARGE SCALE GENOMIC DNA]</scope>
    <source>
        <strain evidence="2">UH-Slu-Lm8-n1</strain>
    </source>
</reference>
<organism evidence="1 2">
    <name type="scientific">Suillus luteus UH-Slu-Lm8-n1</name>
    <dbReference type="NCBI Taxonomy" id="930992"/>
    <lineage>
        <taxon>Eukaryota</taxon>
        <taxon>Fungi</taxon>
        <taxon>Dikarya</taxon>
        <taxon>Basidiomycota</taxon>
        <taxon>Agaricomycotina</taxon>
        <taxon>Agaricomycetes</taxon>
        <taxon>Agaricomycetidae</taxon>
        <taxon>Boletales</taxon>
        <taxon>Suillineae</taxon>
        <taxon>Suillaceae</taxon>
        <taxon>Suillus</taxon>
    </lineage>
</organism>
<protein>
    <recommendedName>
        <fullName evidence="3">F-box domain-containing protein</fullName>
    </recommendedName>
</protein>
<proteinExistence type="predicted"/>
<sequence>MHFWIPEVVQLIFEYVYDPGRTKEDNEGRIAIASLARTCQAFRDPALDVLWAQLHSLDALVLCSGGRRVNDDNQVVWERPLYDADWRILASYAKRVHTLTVSPQSDTWDISTMHILNCFPLPGALLPNLTELNWLSDREDFFPFLHCFCGPTLKTLMLSPIAWSVRKCVAVASLAPSCPVLENLTCWAHADDSSMQAISEAVVGWKKLKVLVAGPLNERALTHAASLQTLQSLRFSTSSELTPHVLEFCSPDALIEIVAPTPLSLQAFMQNVHFSIERLDLYCLLYDDHFPHLFFTHLKACMIHPEKLAQLLLFVRTTSKEDTSNESFILTSLMLRPLLSFKGLSVLDLAHLCTAHLDDTFISELALSCPGLQQLYLGDQEAWLIVPLLTFDGVRSLLKHCRQLSSLGVFFNATLAGDMKSAAPVDAVSPKIEEFLVGASPIDDPVGVAAVLSFLIPKATRISHCISEESPEQLHGRLTKWGSVKKMFGIFVSARKQSWEQGWAEGKAAAEKIAVT</sequence>